<dbReference type="PANTHER" id="PTHR43033:SF1">
    <property type="entry name" value="TRNA(ILE)-LYSIDINE SYNTHASE-RELATED"/>
    <property type="match status" value="1"/>
</dbReference>
<dbReference type="Gene3D" id="1.20.59.20">
    <property type="match status" value="1"/>
</dbReference>
<keyword evidence="2 8" id="KW-0963">Cytoplasm</keyword>
<keyword evidence="4 8" id="KW-0819">tRNA processing</keyword>
<dbReference type="SMART" id="SM00977">
    <property type="entry name" value="TilS_C"/>
    <property type="match status" value="1"/>
</dbReference>
<reference evidence="10 11" key="1">
    <citation type="journal article" date="2017" name="ISME J.">
        <title>Energy and carbon metabolisms in a deep terrestrial subsurface fluid microbial community.</title>
        <authorList>
            <person name="Momper L."/>
            <person name="Jungbluth S.P."/>
            <person name="Lee M.D."/>
            <person name="Amend J.P."/>
        </authorList>
    </citation>
    <scope>NUCLEOTIDE SEQUENCE [LARGE SCALE GENOMIC DNA]</scope>
    <source>
        <strain evidence="10">SURF_5</strain>
    </source>
</reference>
<organism evidence="10 11">
    <name type="scientific">Abyssobacteria bacterium (strain SURF_5)</name>
    <dbReference type="NCBI Taxonomy" id="2093360"/>
    <lineage>
        <taxon>Bacteria</taxon>
        <taxon>Pseudomonadati</taxon>
        <taxon>Candidatus Hydrogenedentota</taxon>
        <taxon>Candidatus Abyssobacteria</taxon>
    </lineage>
</organism>
<name>A0A3A4NW34_ABYX5</name>
<keyword evidence="3 8" id="KW-0436">Ligase</keyword>
<evidence type="ECO:0000256" key="1">
    <source>
        <dbReference type="ARBA" id="ARBA00004496"/>
    </source>
</evidence>
<dbReference type="PANTHER" id="PTHR43033">
    <property type="entry name" value="TRNA(ILE)-LYSIDINE SYNTHASE-RELATED"/>
    <property type="match status" value="1"/>
</dbReference>
<evidence type="ECO:0000256" key="8">
    <source>
        <dbReference type="HAMAP-Rule" id="MF_01161"/>
    </source>
</evidence>
<dbReference type="InterPro" id="IPR014729">
    <property type="entry name" value="Rossmann-like_a/b/a_fold"/>
</dbReference>
<dbReference type="SUPFAM" id="SSF82829">
    <property type="entry name" value="MesJ substrate recognition domain-like"/>
    <property type="match status" value="1"/>
</dbReference>
<comment type="catalytic activity">
    <reaction evidence="7 8">
        <text>cytidine(34) in tRNA(Ile2) + L-lysine + ATP = lysidine(34) in tRNA(Ile2) + AMP + diphosphate + H(+)</text>
        <dbReference type="Rhea" id="RHEA:43744"/>
        <dbReference type="Rhea" id="RHEA-COMP:10625"/>
        <dbReference type="Rhea" id="RHEA-COMP:10670"/>
        <dbReference type="ChEBI" id="CHEBI:15378"/>
        <dbReference type="ChEBI" id="CHEBI:30616"/>
        <dbReference type="ChEBI" id="CHEBI:32551"/>
        <dbReference type="ChEBI" id="CHEBI:33019"/>
        <dbReference type="ChEBI" id="CHEBI:82748"/>
        <dbReference type="ChEBI" id="CHEBI:83665"/>
        <dbReference type="ChEBI" id="CHEBI:456215"/>
        <dbReference type="EC" id="6.3.4.19"/>
    </reaction>
</comment>
<dbReference type="SUPFAM" id="SSF56037">
    <property type="entry name" value="PheT/TilS domain"/>
    <property type="match status" value="1"/>
</dbReference>
<dbReference type="Pfam" id="PF11734">
    <property type="entry name" value="TilS_C"/>
    <property type="match status" value="1"/>
</dbReference>
<proteinExistence type="inferred from homology"/>
<dbReference type="Gene3D" id="3.40.50.620">
    <property type="entry name" value="HUPs"/>
    <property type="match status" value="1"/>
</dbReference>
<protein>
    <recommendedName>
        <fullName evidence="8">tRNA(Ile)-lysidine synthase</fullName>
        <ecNumber evidence="8">6.3.4.19</ecNumber>
    </recommendedName>
    <alternativeName>
        <fullName evidence="8">tRNA(Ile)-2-lysyl-cytidine synthase</fullName>
    </alternativeName>
    <alternativeName>
        <fullName evidence="8">tRNA(Ile)-lysidine synthetase</fullName>
    </alternativeName>
</protein>
<dbReference type="SUPFAM" id="SSF52402">
    <property type="entry name" value="Adenine nucleotide alpha hydrolases-like"/>
    <property type="match status" value="1"/>
</dbReference>
<dbReference type="InterPro" id="IPR012795">
    <property type="entry name" value="tRNA_Ile_lys_synt_N"/>
</dbReference>
<evidence type="ECO:0000313" key="10">
    <source>
        <dbReference type="EMBL" id="RJP24657.1"/>
    </source>
</evidence>
<comment type="domain">
    <text evidence="8">The N-terminal region contains the highly conserved SGGXDS motif, predicted to be a P-loop motif involved in ATP binding.</text>
</comment>
<evidence type="ECO:0000259" key="9">
    <source>
        <dbReference type="SMART" id="SM00977"/>
    </source>
</evidence>
<dbReference type="NCBIfam" id="TIGR02432">
    <property type="entry name" value="lysidine_TilS_N"/>
    <property type="match status" value="1"/>
</dbReference>
<dbReference type="GO" id="GO:0006400">
    <property type="term" value="P:tRNA modification"/>
    <property type="evidence" value="ECO:0007669"/>
    <property type="project" value="UniProtKB-UniRule"/>
</dbReference>
<comment type="similarity">
    <text evidence="8">Belongs to the tRNA(Ile)-lysidine synthase family.</text>
</comment>
<dbReference type="AlphaFoldDB" id="A0A3A4NW34"/>
<keyword evidence="5 8" id="KW-0547">Nucleotide-binding</keyword>
<dbReference type="HAMAP" id="MF_01161">
    <property type="entry name" value="tRNA_Ile_lys_synt"/>
    <property type="match status" value="1"/>
</dbReference>
<gene>
    <name evidence="8 10" type="primary">tilS</name>
    <name evidence="10" type="ORF">C4520_03650</name>
</gene>
<feature type="binding site" evidence="8">
    <location>
        <begin position="45"/>
        <end position="50"/>
    </location>
    <ligand>
        <name>ATP</name>
        <dbReference type="ChEBI" id="CHEBI:30616"/>
    </ligand>
</feature>
<evidence type="ECO:0000256" key="6">
    <source>
        <dbReference type="ARBA" id="ARBA00022840"/>
    </source>
</evidence>
<comment type="caution">
    <text evidence="10">The sequence shown here is derived from an EMBL/GenBank/DDBJ whole genome shotgun (WGS) entry which is preliminary data.</text>
</comment>
<evidence type="ECO:0000313" key="11">
    <source>
        <dbReference type="Proteomes" id="UP000265882"/>
    </source>
</evidence>
<evidence type="ECO:0000256" key="2">
    <source>
        <dbReference type="ARBA" id="ARBA00022490"/>
    </source>
</evidence>
<evidence type="ECO:0000256" key="4">
    <source>
        <dbReference type="ARBA" id="ARBA00022694"/>
    </source>
</evidence>
<dbReference type="InterPro" id="IPR012796">
    <property type="entry name" value="Lysidine-tRNA-synth_C"/>
</dbReference>
<comment type="subcellular location">
    <subcellularLocation>
        <location evidence="1 8">Cytoplasm</location>
    </subcellularLocation>
</comment>
<dbReference type="GO" id="GO:0005737">
    <property type="term" value="C:cytoplasm"/>
    <property type="evidence" value="ECO:0007669"/>
    <property type="project" value="UniProtKB-SubCell"/>
</dbReference>
<dbReference type="NCBIfam" id="TIGR02433">
    <property type="entry name" value="lysidine_TilS_C"/>
    <property type="match status" value="1"/>
</dbReference>
<comment type="function">
    <text evidence="8">Ligates lysine onto the cytidine present at position 34 of the AUA codon-specific tRNA(Ile) that contains the anticodon CAU, in an ATP-dependent manner. Cytidine is converted to lysidine, thus changing the amino acid specificity of the tRNA from methionine to isoleucine.</text>
</comment>
<dbReference type="InterPro" id="IPR011063">
    <property type="entry name" value="TilS/TtcA_N"/>
</dbReference>
<feature type="domain" description="Lysidine-tRNA(Ile) synthetase C-terminal" evidence="9">
    <location>
        <begin position="411"/>
        <end position="483"/>
    </location>
</feature>
<dbReference type="Pfam" id="PF01171">
    <property type="entry name" value="ATP_bind_3"/>
    <property type="match status" value="1"/>
</dbReference>
<dbReference type="CDD" id="cd01992">
    <property type="entry name" value="TilS_N"/>
    <property type="match status" value="1"/>
</dbReference>
<dbReference type="Proteomes" id="UP000265882">
    <property type="component" value="Unassembled WGS sequence"/>
</dbReference>
<sequence length="494" mass="55897">MAKNARSSGPHRSPKNMREFLKNIEHTINRHEMLSGGEMVLVAFSGGPDSVCLLDVLQKLQKKYSIRLGVAHFNHRLRGEASEKDAEFAEQVAGRNKLMFISSSADVAAYAKENKLTVEDAGRKLRYEFFFRSSLSIGATKIALGHTADDQAETILMRLIRGAGPEGLAGIPPARTADERGNVRIIRPLIYTWRNDLIQYVQKQKLEYRTDVSNEEPEYFRNKVRLELLPLLMREYNAQIKRRLAATASALSIENDFLSSETRLLAGEVLLERKREWVLFDAKMLSRFHPALRARVFAHLVKLARPAPPMLEAFHYAAADALFLAGGRMNLPGDMFLELNEEVGVVASPKALSAPIKGSFPIRLSGRQYSKELNILVKTSVLPKISSPARLIRQCSRTRQYFDLKAVRAPLEIRVKKPGDIFWPLGMDGSKKLKDFFIDRKIPRFIRNQIPLLLSEGRIMWVMGYAIDKRFKLKPNSKSALRVDYEKPAPGTVP</sequence>
<dbReference type="GO" id="GO:0005524">
    <property type="term" value="F:ATP binding"/>
    <property type="evidence" value="ECO:0007669"/>
    <property type="project" value="UniProtKB-UniRule"/>
</dbReference>
<evidence type="ECO:0000256" key="5">
    <source>
        <dbReference type="ARBA" id="ARBA00022741"/>
    </source>
</evidence>
<accession>A0A3A4NW34</accession>
<dbReference type="EC" id="6.3.4.19" evidence="8"/>
<dbReference type="InterPro" id="IPR012094">
    <property type="entry name" value="tRNA_Ile_lys_synt"/>
</dbReference>
<evidence type="ECO:0000256" key="3">
    <source>
        <dbReference type="ARBA" id="ARBA00022598"/>
    </source>
</evidence>
<evidence type="ECO:0000256" key="7">
    <source>
        <dbReference type="ARBA" id="ARBA00048539"/>
    </source>
</evidence>
<keyword evidence="6 8" id="KW-0067">ATP-binding</keyword>
<dbReference type="GO" id="GO:0032267">
    <property type="term" value="F:tRNA(Ile)-lysidine synthase activity"/>
    <property type="evidence" value="ECO:0007669"/>
    <property type="project" value="UniProtKB-EC"/>
</dbReference>
<dbReference type="EMBL" id="QZKU01000032">
    <property type="protein sequence ID" value="RJP24657.1"/>
    <property type="molecule type" value="Genomic_DNA"/>
</dbReference>